<dbReference type="InterPro" id="IPR051094">
    <property type="entry name" value="Diverse_Catalytic_Enzymes"/>
</dbReference>
<dbReference type="SUPFAM" id="SSF109604">
    <property type="entry name" value="HD-domain/PDEase-like"/>
    <property type="match status" value="1"/>
</dbReference>
<name>A0A2U1E4M5_9FIRM</name>
<evidence type="ECO:0000256" key="1">
    <source>
        <dbReference type="ARBA" id="ARBA00012506"/>
    </source>
</evidence>
<dbReference type="PANTHER" id="PTHR35795">
    <property type="entry name" value="SLR1885 PROTEIN"/>
    <property type="match status" value="1"/>
</dbReference>
<dbReference type="InterPro" id="IPR005249">
    <property type="entry name" value="YqeK"/>
</dbReference>
<keyword evidence="3" id="KW-0547">Nucleotide-binding</keyword>
<evidence type="ECO:0000313" key="8">
    <source>
        <dbReference type="EMBL" id="PVY94900.1"/>
    </source>
</evidence>
<evidence type="ECO:0000256" key="3">
    <source>
        <dbReference type="ARBA" id="ARBA00022741"/>
    </source>
</evidence>
<dbReference type="CDD" id="cd00077">
    <property type="entry name" value="HDc"/>
    <property type="match status" value="1"/>
</dbReference>
<dbReference type="InterPro" id="IPR006675">
    <property type="entry name" value="HDIG_dom"/>
</dbReference>
<keyword evidence="5" id="KW-0408">Iron</keyword>
<comment type="caution">
    <text evidence="8">The sequence shown here is derived from an EMBL/GenBank/DDBJ whole genome shotgun (WGS) entry which is preliminary data.</text>
</comment>
<keyword evidence="9" id="KW-1185">Reference proteome</keyword>
<evidence type="ECO:0000256" key="2">
    <source>
        <dbReference type="ARBA" id="ARBA00022723"/>
    </source>
</evidence>
<dbReference type="Pfam" id="PF01966">
    <property type="entry name" value="HD"/>
    <property type="match status" value="1"/>
</dbReference>
<dbReference type="GO" id="GO:0000166">
    <property type="term" value="F:nucleotide binding"/>
    <property type="evidence" value="ECO:0007669"/>
    <property type="project" value="UniProtKB-KW"/>
</dbReference>
<dbReference type="PANTHER" id="PTHR35795:SF1">
    <property type="entry name" value="BIS(5'-NUCLEOSYL)-TETRAPHOSPHATASE, SYMMETRICAL"/>
    <property type="match status" value="1"/>
</dbReference>
<organism evidence="8 9">
    <name type="scientific">Ezakiella coagulans</name>
    <dbReference type="NCBI Taxonomy" id="46507"/>
    <lineage>
        <taxon>Bacteria</taxon>
        <taxon>Bacillati</taxon>
        <taxon>Bacillota</taxon>
        <taxon>Tissierellia</taxon>
        <taxon>Ezakiella</taxon>
    </lineage>
</organism>
<dbReference type="GO" id="GO:0046872">
    <property type="term" value="F:metal ion binding"/>
    <property type="evidence" value="ECO:0007669"/>
    <property type="project" value="UniProtKB-KW"/>
</dbReference>
<evidence type="ECO:0000313" key="9">
    <source>
        <dbReference type="Proteomes" id="UP000245793"/>
    </source>
</evidence>
<dbReference type="Proteomes" id="UP000245793">
    <property type="component" value="Unassembled WGS sequence"/>
</dbReference>
<dbReference type="EMBL" id="QEKV01000003">
    <property type="protein sequence ID" value="PVY94900.1"/>
    <property type="molecule type" value="Genomic_DNA"/>
</dbReference>
<dbReference type="InterPro" id="IPR003607">
    <property type="entry name" value="HD/PDEase_dom"/>
</dbReference>
<gene>
    <name evidence="8" type="ORF">C7381_103139</name>
</gene>
<sequence>MFDRDKAIEYLKAHLSERRVGHSIRVMKMSMELAKIWGVDESKAEIAGLLHDSGKWQSKEDALKKIENFGIILENELVYDYNLVHGILGMYIAQNEFGVYDHEVLDAIRYHITGRRNMTMLEKVVYLADKLEQGRDYPRVDEFRELARNDIDKALIAVFGDTVKLLIDRGEFIATDTVEARNWLLLKE</sequence>
<dbReference type="InterPro" id="IPR006674">
    <property type="entry name" value="HD_domain"/>
</dbReference>
<dbReference type="PROSITE" id="PS51831">
    <property type="entry name" value="HD"/>
    <property type="match status" value="1"/>
</dbReference>
<evidence type="ECO:0000256" key="5">
    <source>
        <dbReference type="ARBA" id="ARBA00023004"/>
    </source>
</evidence>
<dbReference type="EC" id="3.6.1.41" evidence="1"/>
<dbReference type="SMART" id="SM00471">
    <property type="entry name" value="HDc"/>
    <property type="match status" value="1"/>
</dbReference>
<dbReference type="Gene3D" id="1.10.3210.10">
    <property type="entry name" value="Hypothetical protein af1432"/>
    <property type="match status" value="1"/>
</dbReference>
<dbReference type="AlphaFoldDB" id="A0A2U1E4M5"/>
<feature type="domain" description="HD" evidence="7">
    <location>
        <begin position="19"/>
        <end position="134"/>
    </location>
</feature>
<evidence type="ECO:0000256" key="4">
    <source>
        <dbReference type="ARBA" id="ARBA00022801"/>
    </source>
</evidence>
<keyword evidence="4 8" id="KW-0378">Hydrolase</keyword>
<evidence type="ECO:0000259" key="7">
    <source>
        <dbReference type="PROSITE" id="PS51831"/>
    </source>
</evidence>
<reference evidence="8 9" key="1">
    <citation type="submission" date="2018-04" db="EMBL/GenBank/DDBJ databases">
        <title>Genomic Encyclopedia of Type Strains, Phase IV (KMG-IV): sequencing the most valuable type-strain genomes for metagenomic binning, comparative biology and taxonomic classification.</title>
        <authorList>
            <person name="Goeker M."/>
        </authorList>
    </citation>
    <scope>NUCLEOTIDE SEQUENCE [LARGE SCALE GENOMIC DNA]</scope>
    <source>
        <strain evidence="8 9">DSM 20705</strain>
    </source>
</reference>
<dbReference type="NCBIfam" id="TIGR00277">
    <property type="entry name" value="HDIG"/>
    <property type="match status" value="1"/>
</dbReference>
<keyword evidence="2" id="KW-0479">Metal-binding</keyword>
<accession>A0A2U1E4M5</accession>
<dbReference type="GO" id="GO:0008803">
    <property type="term" value="F:bis(5'-nucleosyl)-tetraphosphatase (symmetrical) activity"/>
    <property type="evidence" value="ECO:0007669"/>
    <property type="project" value="UniProtKB-EC"/>
</dbReference>
<evidence type="ECO:0000256" key="6">
    <source>
        <dbReference type="ARBA" id="ARBA00049417"/>
    </source>
</evidence>
<comment type="catalytic activity">
    <reaction evidence="6">
        <text>P(1),P(4)-bis(5'-adenosyl) tetraphosphate + H2O = 2 ADP + 2 H(+)</text>
        <dbReference type="Rhea" id="RHEA:24252"/>
        <dbReference type="ChEBI" id="CHEBI:15377"/>
        <dbReference type="ChEBI" id="CHEBI:15378"/>
        <dbReference type="ChEBI" id="CHEBI:58141"/>
        <dbReference type="ChEBI" id="CHEBI:456216"/>
        <dbReference type="EC" id="3.6.1.41"/>
    </reaction>
</comment>
<proteinExistence type="predicted"/>
<dbReference type="RefSeq" id="WP_116479904.1">
    <property type="nucleotide sequence ID" value="NZ_JBKYKF010000040.1"/>
</dbReference>
<protein>
    <recommendedName>
        <fullName evidence="1">bis(5'-nucleosyl)-tetraphosphatase (symmetrical)</fullName>
        <ecNumber evidence="1">3.6.1.41</ecNumber>
    </recommendedName>
</protein>
<dbReference type="NCBIfam" id="TIGR00488">
    <property type="entry name" value="bis(5'-nucleosyl)-tetraphosphatase (symmetrical) YqeK"/>
    <property type="match status" value="1"/>
</dbReference>